<dbReference type="PANTHER" id="PTHR32387:SF0">
    <property type="entry name" value="PROTEIN NO VEIN"/>
    <property type="match status" value="1"/>
</dbReference>
<proteinExistence type="predicted"/>
<evidence type="ECO:0000313" key="1">
    <source>
        <dbReference type="EMBL" id="KAK1624073.1"/>
    </source>
</evidence>
<comment type="caution">
    <text evidence="1">The sequence shown here is derived from an EMBL/GenBank/DDBJ whole genome shotgun (WGS) entry which is preliminary data.</text>
</comment>
<dbReference type="RefSeq" id="XP_060440068.1">
    <property type="nucleotide sequence ID" value="XM_060595567.1"/>
</dbReference>
<dbReference type="EMBL" id="JAHMHQ010000026">
    <property type="protein sequence ID" value="KAK1624073.1"/>
    <property type="molecule type" value="Genomic_DNA"/>
</dbReference>
<dbReference type="NCBIfam" id="NF047352">
    <property type="entry name" value="P_loop_sacsin"/>
    <property type="match status" value="1"/>
</dbReference>
<evidence type="ECO:0000313" key="2">
    <source>
        <dbReference type="Proteomes" id="UP001243989"/>
    </source>
</evidence>
<reference evidence="1" key="1">
    <citation type="submission" date="2021-06" db="EMBL/GenBank/DDBJ databases">
        <title>Comparative genomics, transcriptomics and evolutionary studies reveal genomic signatures of adaptation to plant cell wall in hemibiotrophic fungi.</title>
        <authorList>
            <consortium name="DOE Joint Genome Institute"/>
            <person name="Baroncelli R."/>
            <person name="Diaz J.F."/>
            <person name="Benocci T."/>
            <person name="Peng M."/>
            <person name="Battaglia E."/>
            <person name="Haridas S."/>
            <person name="Andreopoulos W."/>
            <person name="Labutti K."/>
            <person name="Pangilinan J."/>
            <person name="Floch G.L."/>
            <person name="Makela M.R."/>
            <person name="Henrissat B."/>
            <person name="Grigoriev I.V."/>
            <person name="Crouch J.A."/>
            <person name="De Vries R.P."/>
            <person name="Sukno S.A."/>
            <person name="Thon M.R."/>
        </authorList>
    </citation>
    <scope>NUCLEOTIDE SEQUENCE</scope>
    <source>
        <strain evidence="1">CBS 102054</strain>
    </source>
</reference>
<dbReference type="PANTHER" id="PTHR32387">
    <property type="entry name" value="WU:FJ29H11"/>
    <property type="match status" value="1"/>
</dbReference>
<name>A0AAI9ZH14_9PEZI</name>
<evidence type="ECO:0008006" key="3">
    <source>
        <dbReference type="Google" id="ProtNLM"/>
    </source>
</evidence>
<organism evidence="1 2">
    <name type="scientific">Colletotrichum phormii</name>
    <dbReference type="NCBI Taxonomy" id="359342"/>
    <lineage>
        <taxon>Eukaryota</taxon>
        <taxon>Fungi</taxon>
        <taxon>Dikarya</taxon>
        <taxon>Ascomycota</taxon>
        <taxon>Pezizomycotina</taxon>
        <taxon>Sordariomycetes</taxon>
        <taxon>Hypocreomycetidae</taxon>
        <taxon>Glomerellales</taxon>
        <taxon>Glomerellaceae</taxon>
        <taxon>Colletotrichum</taxon>
        <taxon>Colletotrichum acutatum species complex</taxon>
    </lineage>
</organism>
<dbReference type="Gene3D" id="3.30.565.10">
    <property type="entry name" value="Histidine kinase-like ATPase, C-terminal domain"/>
    <property type="match status" value="1"/>
</dbReference>
<protein>
    <recommendedName>
        <fullName evidence="3">Protein NO VEIN C-terminal domain-containing protein</fullName>
    </recommendedName>
</protein>
<sequence>MAESNKRKRAKKLVRAIAKEHGYLDGEFLRRLDPETRREIEEALLEKDQMIGSSVITLAKNLYSSKARFVFELLQNADDNDCTKAKQAGSVPFVSFRVFPGKIVLECNEDRFSSKNLTAICSVGKSSKNSAQGYIGEKGIGFKSVFMKGDSGMGMISPVWEDTLEELKPPLTRITLHLHEASDEAARIRESIRSQFEEFQAKMLLFFKNIRKIQVEFCGGEGQRKSLVTYSITESKAGLATLTKIKTTNKISKTETIYFRFMRHAAKNMARNENRTYSESEEATRAYSKFEVILAFPVSETSIPIIEPQEIFAFLPVRPVGFNFLIQADFVTDASRQDIVKDSLRNANLLNAIAEAFVAAALGICEHGPLRLVTKIEKTLQKAPAFYDHKGSGGRLLSELVRVTPDTVDENEQPLLDDGEPAEIISRRYEDADLAVLESYGLQRTKFTHFLRWLNADLDDEDTSRIMSGSMTKHWHEKMAKKPLQAFTKQYTSHMEDIKEIDLIPLEDGTWVSTDSEPVYFPRFEDLEIPVDIGINLLSPAVKNSSRLRLFEFLRVKDATLKLVQQAIADLYEDDESLEELSLKASKQHLEFLYMTDHLKGGTCVVDLPVFDYDGILQTWTTDELYLADDDICNLWEVFEETDPGPNPGDGAPGYGVSFLDDHYFNDEPATPKGQTKSWSTWLIKYAHVREYVDFRPEAGTLSLEYDAQYIQKHRPDKFMECLLQLNGAQDEVLSSDTITCLRETKVLCRGNRQIPLKKAYFPVKRLERRVVQFLEENIFFPWIWVKETEVVEEITPKWKPLLSDLNVGRPNSDLEFALTMLKYSKEAFSPSLNSTSVARLFELYQHIQMQYTESKNRVAAAESIRFCVFVPVSSKKVLWVSPDKCVWNAPQPMESKFDLERLYQPWLSGDDVDSSILTAQFENEALIYFYSVDEASWFDTSECVWSRATKLRGKVSVADDYEDLEEFFVDYLGVKEVDLSMAIEELEDAASSGSEAVITEIKESIWVVNSLLSSVSIPPSPKSLSKSPIFPVRCPDGNVKTESVSTEFCIIDREPLEASFKSKVKLLDFTLKEVAQLRPFIEWIRLQDRFISRCVKEITSFDCGTSTPTPTLNPERQIRNRAHALLRVAAHFDSPRCQSKKDTDSFYDILLSAQIFETDRISSDLRLVQDGTPHVVKGKKTTLHIDEENSSLKVYLPRDREDHKYMFSNVLPQKLLEWMMRHPVTHISQDVTNGSLDAIKNIMLAPLSLITRALQDSGIAQIEVANRDEAMASEMVFSEPTASISRSGDNTGSVYNGPHPSNFSRLYSLDSTSSEDLINREVSVTVISSSQRRSNASPPRLVQRVLPMPSPGGIQNDTTNNTRYVSLLDNVISAGRRRRVNGLPVCGTFNMSQLQDNLPASRGDTDFGLRSAPQIERDCKIGAAGELFVYELLSHLYEDNSPLPQLPGFSRSSWQSTIRKYVTVHPEYANMSPWSGRETSDIVYQDTSNRLTALFIDKGYLQEQPRGSIGGGLNYFIEVKTTTMACETPFYMSKAQYQRMRDQVITENSDTVYVIFRVYNLGQVNMGYKVYLDPETLRRSEQLKFTAETWSVIPG</sequence>
<dbReference type="GeneID" id="85480429"/>
<dbReference type="Proteomes" id="UP001243989">
    <property type="component" value="Unassembled WGS sequence"/>
</dbReference>
<keyword evidence="2" id="KW-1185">Reference proteome</keyword>
<dbReference type="InterPro" id="IPR036890">
    <property type="entry name" value="HATPase_C_sf"/>
</dbReference>
<dbReference type="InterPro" id="IPR052957">
    <property type="entry name" value="Auxin_embryo_med"/>
</dbReference>
<dbReference type="SUPFAM" id="SSF55874">
    <property type="entry name" value="ATPase domain of HSP90 chaperone/DNA topoisomerase II/histidine kinase"/>
    <property type="match status" value="1"/>
</dbReference>
<gene>
    <name evidence="1" type="ORF">BDP81DRAFT_502426</name>
</gene>
<accession>A0AAI9ZH14</accession>